<dbReference type="Gramene" id="rna-AYBTSS11_LOCUS26948">
    <property type="protein sequence ID" value="CAJ1974863.1"/>
    <property type="gene ID" value="gene-AYBTSS11_LOCUS26948"/>
</dbReference>
<gene>
    <name evidence="1" type="ORF">AYBTSS11_LOCUS26948</name>
</gene>
<evidence type="ECO:0000313" key="2">
    <source>
        <dbReference type="Proteomes" id="UP001189624"/>
    </source>
</evidence>
<keyword evidence="2" id="KW-1185">Reference proteome</keyword>
<sequence>MEDRILCDVFLANRGINLTPVKLNSMRNEWTQAKGIEHNIWGKQMSLFEEKNDIKQIETTAGRFFFLLTFQNLWNMAKYCDFNLDRCFTISRVKLSLIAIVWWESDEAFETTLYGHKNSNAKFWNASPGTLQ</sequence>
<reference evidence="1" key="1">
    <citation type="submission" date="2023-10" db="EMBL/GenBank/DDBJ databases">
        <authorList>
            <person name="Domelevo Entfellner J.-B."/>
        </authorList>
    </citation>
    <scope>NUCLEOTIDE SEQUENCE</scope>
</reference>
<name>A0AA86SXL7_9FABA</name>
<proteinExistence type="predicted"/>
<organism evidence="1 2">
    <name type="scientific">Sphenostylis stenocarpa</name>
    <dbReference type="NCBI Taxonomy" id="92480"/>
    <lineage>
        <taxon>Eukaryota</taxon>
        <taxon>Viridiplantae</taxon>
        <taxon>Streptophyta</taxon>
        <taxon>Embryophyta</taxon>
        <taxon>Tracheophyta</taxon>
        <taxon>Spermatophyta</taxon>
        <taxon>Magnoliopsida</taxon>
        <taxon>eudicotyledons</taxon>
        <taxon>Gunneridae</taxon>
        <taxon>Pentapetalae</taxon>
        <taxon>rosids</taxon>
        <taxon>fabids</taxon>
        <taxon>Fabales</taxon>
        <taxon>Fabaceae</taxon>
        <taxon>Papilionoideae</taxon>
        <taxon>50 kb inversion clade</taxon>
        <taxon>NPAAA clade</taxon>
        <taxon>indigoferoid/millettioid clade</taxon>
        <taxon>Phaseoleae</taxon>
        <taxon>Sphenostylis</taxon>
    </lineage>
</organism>
<accession>A0AA86SXL7</accession>
<dbReference type="Proteomes" id="UP001189624">
    <property type="component" value="Chromosome 9"/>
</dbReference>
<dbReference type="EMBL" id="OY731406">
    <property type="protein sequence ID" value="CAJ1974863.1"/>
    <property type="molecule type" value="Genomic_DNA"/>
</dbReference>
<protein>
    <submittedName>
        <fullName evidence="1">Uncharacterized protein</fullName>
    </submittedName>
</protein>
<dbReference type="AlphaFoldDB" id="A0AA86SXL7"/>
<evidence type="ECO:0000313" key="1">
    <source>
        <dbReference type="EMBL" id="CAJ1974863.1"/>
    </source>
</evidence>